<feature type="transmembrane region" description="Helical" evidence="1">
    <location>
        <begin position="6"/>
        <end position="27"/>
    </location>
</feature>
<keyword evidence="1" id="KW-1133">Transmembrane helix</keyword>
<accession>A0A8T3YQ93</accession>
<protein>
    <submittedName>
        <fullName evidence="2">Uncharacterized protein</fullName>
    </submittedName>
</protein>
<evidence type="ECO:0000256" key="1">
    <source>
        <dbReference type="SAM" id="Phobius"/>
    </source>
</evidence>
<dbReference type="AlphaFoldDB" id="A0A8T3YQ93"/>
<sequence length="342" mass="37154">MIGEQVNWIYVLIAGGVILLFFAGVAIKQREAAKKSLAEDSLKVVDSLTYQPSGSSQMIDFPNLEMKLACSKGLTSISIGGAQQLRPLMPVFGSSTIKSDELLTLTKQWQAPFRVADFVFLTSKDTRYIVAFSSTDAMSFALKERIMKTLPEQAVKEAVAPSASIADKSHRRIVIIGANLDPSALVNANAWLTSSKSKVTVIRIQSNDRVASASKTSRRGELGYCSLSTGCPALTGNLNYLEDAMLFAAIYSENQASFSCGMERAFERLRDVSQVYWTRTNSLKTYYQTDAVCRVKYASAPNKVDAIKSAAAAKNAGVLTTARDSLEIVNDEALNSACATIY</sequence>
<evidence type="ECO:0000313" key="3">
    <source>
        <dbReference type="Proteomes" id="UP000732298"/>
    </source>
</evidence>
<keyword evidence="1" id="KW-0812">Transmembrane</keyword>
<gene>
    <name evidence="2" type="ORF">HY544_05475</name>
</gene>
<proteinExistence type="predicted"/>
<reference evidence="2" key="1">
    <citation type="submission" date="2020-07" db="EMBL/GenBank/DDBJ databases">
        <title>Huge and variable diversity of episymbiotic CPR bacteria and DPANN archaea in groundwater ecosystems.</title>
        <authorList>
            <person name="He C.Y."/>
            <person name="Keren R."/>
            <person name="Whittaker M."/>
            <person name="Farag I.F."/>
            <person name="Doudna J."/>
            <person name="Cate J.H.D."/>
            <person name="Banfield J.F."/>
        </authorList>
    </citation>
    <scope>NUCLEOTIDE SEQUENCE</scope>
    <source>
        <strain evidence="2">NC_groundwater_1296_Ag_S-0.2um_52_80</strain>
    </source>
</reference>
<comment type="caution">
    <text evidence="2">The sequence shown here is derived from an EMBL/GenBank/DDBJ whole genome shotgun (WGS) entry which is preliminary data.</text>
</comment>
<organism evidence="2 3">
    <name type="scientific">Candidatus Iainarchaeum sp</name>
    <dbReference type="NCBI Taxonomy" id="3101447"/>
    <lineage>
        <taxon>Archaea</taxon>
        <taxon>Candidatus Iainarchaeota</taxon>
        <taxon>Candidatus Iainarchaeia</taxon>
        <taxon>Candidatus Iainarchaeales</taxon>
        <taxon>Candidatus Iainarchaeaceae</taxon>
        <taxon>Candidatus Iainarchaeum</taxon>
    </lineage>
</organism>
<keyword evidence="1" id="KW-0472">Membrane</keyword>
<name>A0A8T3YQ93_9ARCH</name>
<dbReference type="Proteomes" id="UP000732298">
    <property type="component" value="Unassembled WGS sequence"/>
</dbReference>
<dbReference type="EMBL" id="JACQPB010000051">
    <property type="protein sequence ID" value="MBI4210921.1"/>
    <property type="molecule type" value="Genomic_DNA"/>
</dbReference>
<evidence type="ECO:0000313" key="2">
    <source>
        <dbReference type="EMBL" id="MBI4210921.1"/>
    </source>
</evidence>